<reference evidence="9" key="1">
    <citation type="journal article" date="2021" name="PeerJ">
        <title>Extensive microbial diversity within the chicken gut microbiome revealed by metagenomics and culture.</title>
        <authorList>
            <person name="Gilroy R."/>
            <person name="Ravi A."/>
            <person name="Getino M."/>
            <person name="Pursley I."/>
            <person name="Horton D.L."/>
            <person name="Alikhan N.F."/>
            <person name="Baker D."/>
            <person name="Gharbi K."/>
            <person name="Hall N."/>
            <person name="Watson M."/>
            <person name="Adriaenssens E.M."/>
            <person name="Foster-Nyarko E."/>
            <person name="Jarju S."/>
            <person name="Secka A."/>
            <person name="Antonio M."/>
            <person name="Oren A."/>
            <person name="Chaudhuri R.R."/>
            <person name="La Ragione R."/>
            <person name="Hildebrand F."/>
            <person name="Pallen M.J."/>
        </authorList>
    </citation>
    <scope>NUCLEOTIDE SEQUENCE</scope>
    <source>
        <strain evidence="9">CHK180-15479</strain>
    </source>
</reference>
<feature type="transmembrane region" description="Helical" evidence="7">
    <location>
        <begin position="77"/>
        <end position="97"/>
    </location>
</feature>
<feature type="transmembrane region" description="Helical" evidence="7">
    <location>
        <begin position="242"/>
        <end position="263"/>
    </location>
</feature>
<dbReference type="EMBL" id="DWWT01000029">
    <property type="protein sequence ID" value="HJC05853.1"/>
    <property type="molecule type" value="Genomic_DNA"/>
</dbReference>
<comment type="caution">
    <text evidence="9">The sequence shown here is derived from an EMBL/GenBank/DDBJ whole genome shotgun (WGS) entry which is preliminary data.</text>
</comment>
<proteinExistence type="inferred from homology"/>
<dbReference type="CDD" id="cd06261">
    <property type="entry name" value="TM_PBP2"/>
    <property type="match status" value="1"/>
</dbReference>
<feature type="transmembrane region" description="Helical" evidence="7">
    <location>
        <begin position="139"/>
        <end position="162"/>
    </location>
</feature>
<dbReference type="PANTHER" id="PTHR43744:SF6">
    <property type="entry name" value="ABC TRANSPORTER PERMEASE PROTEIN YESQ-RELATED"/>
    <property type="match status" value="1"/>
</dbReference>
<keyword evidence="6 7" id="KW-0472">Membrane</keyword>
<dbReference type="InterPro" id="IPR000515">
    <property type="entry name" value="MetI-like"/>
</dbReference>
<reference evidence="9" key="2">
    <citation type="submission" date="2021-04" db="EMBL/GenBank/DDBJ databases">
        <authorList>
            <person name="Gilroy R."/>
        </authorList>
    </citation>
    <scope>NUCLEOTIDE SEQUENCE</scope>
    <source>
        <strain evidence="9">CHK180-15479</strain>
    </source>
</reference>
<dbReference type="AlphaFoldDB" id="A0A9D2MYW7"/>
<feature type="transmembrane region" description="Helical" evidence="7">
    <location>
        <begin position="7"/>
        <end position="29"/>
    </location>
</feature>
<dbReference type="SUPFAM" id="SSF161098">
    <property type="entry name" value="MetI-like"/>
    <property type="match status" value="1"/>
</dbReference>
<dbReference type="PANTHER" id="PTHR43744">
    <property type="entry name" value="ABC TRANSPORTER PERMEASE PROTEIN MG189-RELATED-RELATED"/>
    <property type="match status" value="1"/>
</dbReference>
<dbReference type="Pfam" id="PF00528">
    <property type="entry name" value="BPD_transp_1"/>
    <property type="match status" value="1"/>
</dbReference>
<dbReference type="Gene3D" id="1.10.3720.10">
    <property type="entry name" value="MetI-like"/>
    <property type="match status" value="1"/>
</dbReference>
<evidence type="ECO:0000256" key="3">
    <source>
        <dbReference type="ARBA" id="ARBA00022475"/>
    </source>
</evidence>
<comment type="similarity">
    <text evidence="7">Belongs to the binding-protein-dependent transport system permease family.</text>
</comment>
<dbReference type="GO" id="GO:0055085">
    <property type="term" value="P:transmembrane transport"/>
    <property type="evidence" value="ECO:0007669"/>
    <property type="project" value="InterPro"/>
</dbReference>
<name>A0A9D2MYW7_9FIRM</name>
<evidence type="ECO:0000256" key="1">
    <source>
        <dbReference type="ARBA" id="ARBA00004651"/>
    </source>
</evidence>
<dbReference type="Proteomes" id="UP000823910">
    <property type="component" value="Unassembled WGS sequence"/>
</dbReference>
<evidence type="ECO:0000313" key="9">
    <source>
        <dbReference type="EMBL" id="HJC05853.1"/>
    </source>
</evidence>
<evidence type="ECO:0000256" key="5">
    <source>
        <dbReference type="ARBA" id="ARBA00022989"/>
    </source>
</evidence>
<gene>
    <name evidence="9" type="ORF">H9704_06830</name>
</gene>
<organism evidence="9 10">
    <name type="scientific">Candidatus Enterocloster excrementipullorum</name>
    <dbReference type="NCBI Taxonomy" id="2838559"/>
    <lineage>
        <taxon>Bacteria</taxon>
        <taxon>Bacillati</taxon>
        <taxon>Bacillota</taxon>
        <taxon>Clostridia</taxon>
        <taxon>Lachnospirales</taxon>
        <taxon>Lachnospiraceae</taxon>
        <taxon>Enterocloster</taxon>
    </lineage>
</organism>
<keyword evidence="3" id="KW-1003">Cell membrane</keyword>
<evidence type="ECO:0000256" key="2">
    <source>
        <dbReference type="ARBA" id="ARBA00022448"/>
    </source>
</evidence>
<keyword evidence="4 7" id="KW-0812">Transmembrane</keyword>
<evidence type="ECO:0000256" key="6">
    <source>
        <dbReference type="ARBA" id="ARBA00023136"/>
    </source>
</evidence>
<dbReference type="InterPro" id="IPR035906">
    <property type="entry name" value="MetI-like_sf"/>
</dbReference>
<feature type="transmembrane region" description="Helical" evidence="7">
    <location>
        <begin position="183"/>
        <end position="208"/>
    </location>
</feature>
<dbReference type="GO" id="GO:0005886">
    <property type="term" value="C:plasma membrane"/>
    <property type="evidence" value="ECO:0007669"/>
    <property type="project" value="UniProtKB-SubCell"/>
</dbReference>
<evidence type="ECO:0000256" key="4">
    <source>
        <dbReference type="ARBA" id="ARBA00022692"/>
    </source>
</evidence>
<keyword evidence="2 7" id="KW-0813">Transport</keyword>
<evidence type="ECO:0000256" key="7">
    <source>
        <dbReference type="RuleBase" id="RU363032"/>
    </source>
</evidence>
<accession>A0A9D2MYW7</accession>
<comment type="subcellular location">
    <subcellularLocation>
        <location evidence="1 7">Cell membrane</location>
        <topology evidence="1 7">Multi-pass membrane protein</topology>
    </subcellularLocation>
</comment>
<dbReference type="PROSITE" id="PS50928">
    <property type="entry name" value="ABC_TM1"/>
    <property type="match status" value="1"/>
</dbReference>
<feature type="domain" description="ABC transmembrane type-1" evidence="8">
    <location>
        <begin position="71"/>
        <end position="263"/>
    </location>
</feature>
<sequence length="278" mass="32022">MTKQKKIFRYFIMTFFGLVMIYPIIWLFLASFKTNEEIFGTHTPLLPSSFSPEAYIKGWQGSGTYTYTTFFLNTFKMVIPTVVFTLISTSLVSYGFARFRFPLKKILFTIMILTLMLPNSVIIIPRYLLFKKLGWLNSYLPWIAPAALACYPFFIFQMIQFFRGIPRELDEAAKIDGCSAWNILIHILLPLCKPALFSVGLFQCIWTWNDFFNSMIFINSVDRYTLTLGLRMSLDTQAAVNWNQVMAMAIVTMIPLIILFFAAQKYFVEGISTAGLKG</sequence>
<evidence type="ECO:0000313" key="10">
    <source>
        <dbReference type="Proteomes" id="UP000823910"/>
    </source>
</evidence>
<evidence type="ECO:0000259" key="8">
    <source>
        <dbReference type="PROSITE" id="PS50928"/>
    </source>
</evidence>
<protein>
    <submittedName>
        <fullName evidence="9">Carbohydrate ABC transporter permease</fullName>
    </submittedName>
</protein>
<keyword evidence="5 7" id="KW-1133">Transmembrane helix</keyword>
<feature type="transmembrane region" description="Helical" evidence="7">
    <location>
        <begin position="106"/>
        <end position="127"/>
    </location>
</feature>